<dbReference type="Proteomes" id="UP000249218">
    <property type="component" value="Unassembled WGS sequence"/>
</dbReference>
<evidence type="ECO:0000313" key="2">
    <source>
        <dbReference type="Proteomes" id="UP000249218"/>
    </source>
</evidence>
<gene>
    <name evidence="1" type="primary">HaOG204091</name>
    <name evidence="1" type="ORF">B5X24_HaOG204091</name>
</gene>
<sequence>MLAIPSKIVTFTSQLMIYPLLTMSEKIMSMRKRREQMAASHVSESFQKTITVVPQKRSQTTLNTCLKMTDYDVEIRSVLQPNFFRRVFNGCLNF</sequence>
<organism evidence="1 2">
    <name type="scientific">Helicoverpa armigera</name>
    <name type="common">Cotton bollworm</name>
    <name type="synonym">Heliothis armigera</name>
    <dbReference type="NCBI Taxonomy" id="29058"/>
    <lineage>
        <taxon>Eukaryota</taxon>
        <taxon>Metazoa</taxon>
        <taxon>Ecdysozoa</taxon>
        <taxon>Arthropoda</taxon>
        <taxon>Hexapoda</taxon>
        <taxon>Insecta</taxon>
        <taxon>Pterygota</taxon>
        <taxon>Neoptera</taxon>
        <taxon>Endopterygota</taxon>
        <taxon>Lepidoptera</taxon>
        <taxon>Glossata</taxon>
        <taxon>Ditrysia</taxon>
        <taxon>Noctuoidea</taxon>
        <taxon>Noctuidae</taxon>
        <taxon>Heliothinae</taxon>
        <taxon>Helicoverpa</taxon>
    </lineage>
</organism>
<keyword evidence="2" id="KW-1185">Reference proteome</keyword>
<dbReference type="EMBL" id="KZ149944">
    <property type="protein sequence ID" value="PZC76856.1"/>
    <property type="molecule type" value="Genomic_DNA"/>
</dbReference>
<protein>
    <submittedName>
        <fullName evidence="1">Uncharacterized protein</fullName>
    </submittedName>
</protein>
<name>A0A2W1BW23_HELAM</name>
<accession>A0A2W1BW23</accession>
<proteinExistence type="predicted"/>
<evidence type="ECO:0000313" key="1">
    <source>
        <dbReference type="EMBL" id="PZC76856.1"/>
    </source>
</evidence>
<reference evidence="1 2" key="1">
    <citation type="journal article" date="2017" name="BMC Biol.">
        <title>Genomic innovations, transcriptional plasticity and gene loss underlying the evolution and divergence of two highly polyphagous and invasive Helicoverpa pest species.</title>
        <authorList>
            <person name="Pearce S.L."/>
            <person name="Clarke D.F."/>
            <person name="East P.D."/>
            <person name="Elfekih S."/>
            <person name="Gordon K.H."/>
            <person name="Jermiin L.S."/>
            <person name="McGaughran A."/>
            <person name="Oakeshott J.G."/>
            <person name="Papanikolaou A."/>
            <person name="Perera O.P."/>
            <person name="Rane R.V."/>
            <person name="Richards S."/>
            <person name="Tay W.T."/>
            <person name="Walsh T.K."/>
            <person name="Anderson A."/>
            <person name="Anderson C.J."/>
            <person name="Asgari S."/>
            <person name="Board P.G."/>
            <person name="Bretschneider A."/>
            <person name="Campbell P.M."/>
            <person name="Chertemps T."/>
            <person name="Christeller J.T."/>
            <person name="Coppin C.W."/>
            <person name="Downes S.J."/>
            <person name="Duan G."/>
            <person name="Farnsworth C.A."/>
            <person name="Good R.T."/>
            <person name="Han L.B."/>
            <person name="Han Y.C."/>
            <person name="Hatje K."/>
            <person name="Horne I."/>
            <person name="Huang Y.P."/>
            <person name="Hughes D.S."/>
            <person name="Jacquin-Joly E."/>
            <person name="James W."/>
            <person name="Jhangiani S."/>
            <person name="Kollmar M."/>
            <person name="Kuwar S.S."/>
            <person name="Li S."/>
            <person name="Liu N.Y."/>
            <person name="Maibeche M.T."/>
            <person name="Miller J.R."/>
            <person name="Montagne N."/>
            <person name="Perry T."/>
            <person name="Qu J."/>
            <person name="Song S.V."/>
            <person name="Sutton G.G."/>
            <person name="Vogel H."/>
            <person name="Walenz B.P."/>
            <person name="Xu W."/>
            <person name="Zhang H.J."/>
            <person name="Zou Z."/>
            <person name="Batterham P."/>
            <person name="Edwards O.R."/>
            <person name="Feyereisen R."/>
            <person name="Gibbs R.A."/>
            <person name="Heckel D.G."/>
            <person name="McGrath A."/>
            <person name="Robin C."/>
            <person name="Scherer S.E."/>
            <person name="Worley K.C."/>
            <person name="Wu Y.D."/>
        </authorList>
    </citation>
    <scope>NUCLEOTIDE SEQUENCE [LARGE SCALE GENOMIC DNA]</scope>
    <source>
        <strain evidence="1">Harm_GR_Male_#8</strain>
        <tissue evidence="1">Whole organism</tissue>
    </source>
</reference>
<dbReference type="AlphaFoldDB" id="A0A2W1BW23"/>